<comment type="similarity">
    <text evidence="4">Belongs to the multicopper oxidase family.</text>
</comment>
<keyword evidence="10" id="KW-0560">Oxidoreductase</keyword>
<dbReference type="PANTHER" id="PTHR11709:SF256">
    <property type="entry name" value="LACCASE-2"/>
    <property type="match status" value="1"/>
</dbReference>
<evidence type="ECO:0000313" key="18">
    <source>
        <dbReference type="EMBL" id="KAF5751433.1"/>
    </source>
</evidence>
<dbReference type="FunFam" id="2.60.40.420:FF:000049">
    <property type="entry name" value="Laccase"/>
    <property type="match status" value="1"/>
</dbReference>
<comment type="catalytic activity">
    <reaction evidence="1">
        <text>4 hydroquinone + O2 = 4 benzosemiquinone + 2 H2O</text>
        <dbReference type="Rhea" id="RHEA:11276"/>
        <dbReference type="ChEBI" id="CHEBI:15377"/>
        <dbReference type="ChEBI" id="CHEBI:15379"/>
        <dbReference type="ChEBI" id="CHEBI:17594"/>
        <dbReference type="ChEBI" id="CHEBI:17977"/>
        <dbReference type="EC" id="1.10.3.2"/>
    </reaction>
</comment>
<keyword evidence="12" id="KW-0325">Glycoprotein</keyword>
<comment type="caution">
    <text evidence="18">The sequence shown here is derived from an EMBL/GenBank/DDBJ whole genome shotgun (WGS) entry which is preliminary data.</text>
</comment>
<feature type="domain" description="Plastocyanin-like" evidence="15">
    <location>
        <begin position="92"/>
        <end position="238"/>
    </location>
</feature>
<evidence type="ECO:0000313" key="19">
    <source>
        <dbReference type="Proteomes" id="UP000593562"/>
    </source>
</evidence>
<dbReference type="InterPro" id="IPR034285">
    <property type="entry name" value="CuRO_2_LCC"/>
</dbReference>
<keyword evidence="14" id="KW-0732">Signal</keyword>
<evidence type="ECO:0000259" key="16">
    <source>
        <dbReference type="Pfam" id="PF07731"/>
    </source>
</evidence>
<dbReference type="GO" id="GO:0048046">
    <property type="term" value="C:apoplast"/>
    <property type="evidence" value="ECO:0007669"/>
    <property type="project" value="UniProtKB-SubCell"/>
</dbReference>
<keyword evidence="19" id="KW-1185">Reference proteome</keyword>
<feature type="domain" description="Plastocyanin-like" evidence="17">
    <location>
        <begin position="41"/>
        <end position="89"/>
    </location>
</feature>
<evidence type="ECO:0000256" key="4">
    <source>
        <dbReference type="ARBA" id="ARBA00010609"/>
    </source>
</evidence>
<evidence type="ECO:0000256" key="14">
    <source>
        <dbReference type="SAM" id="SignalP"/>
    </source>
</evidence>
<dbReference type="InterPro" id="IPR011706">
    <property type="entry name" value="Cu-oxidase_C"/>
</dbReference>
<dbReference type="GO" id="GO:0046274">
    <property type="term" value="P:lignin catabolic process"/>
    <property type="evidence" value="ECO:0007669"/>
    <property type="project" value="UniProtKB-KW"/>
</dbReference>
<evidence type="ECO:0000256" key="3">
    <source>
        <dbReference type="ARBA" id="ARBA00004271"/>
    </source>
</evidence>
<accession>A0A7J7DYP8</accession>
<evidence type="ECO:0000256" key="9">
    <source>
        <dbReference type="ARBA" id="ARBA00022737"/>
    </source>
</evidence>
<evidence type="ECO:0000256" key="2">
    <source>
        <dbReference type="ARBA" id="ARBA00001935"/>
    </source>
</evidence>
<sequence length="422" mass="46633">MASLSLVAFFLAVSSLCAFHEVAHAEYTGVTRHYKFNIVLKNVTRLCHTKSMVTVNGEFPGPRIVARDGDRVVVKVVNNVPNQNVTVHWYAREWFNGDTEAIISESLHNGGGPNVSEAFTINGLPGPLYNCSRGAGTFKLRVKPGKTYLLRLINAAMNDDFFFSVANHTLTTVEADASYVQPFESEVLHIGAGQTTNVLLRTKPKAPNAQFYILARPYFTGAGTFDNTTVAGILEYHHNHNHNHNPLLKKSKHHTIFEPTLPLTNASDYVASFASRFRSLANTEYPACVPQTIDKKFFYTVGLGTTPCPKNQTCLGGSIDRKFAASVNNISFVTPSVAILQAHYNKLYDAGVFTGDFPDFPLHPFDYTGNPPNNTLVDSGAWLMHCHFEAHASWGLMMVWIVLDGELPDQKVPPPPPDYPMC</sequence>
<feature type="domain" description="Plastocyanin-like" evidence="16">
    <location>
        <begin position="379"/>
        <end position="404"/>
    </location>
</feature>
<proteinExistence type="inferred from homology"/>
<dbReference type="CDD" id="cd13875">
    <property type="entry name" value="CuRO_2_LCC_plant"/>
    <property type="match status" value="1"/>
</dbReference>
<keyword evidence="13" id="KW-0439">Lignin degradation</keyword>
<evidence type="ECO:0000256" key="7">
    <source>
        <dbReference type="ARBA" id="ARBA00022525"/>
    </source>
</evidence>
<dbReference type="InterPro" id="IPR008972">
    <property type="entry name" value="Cupredoxin"/>
</dbReference>
<dbReference type="Pfam" id="PF07732">
    <property type="entry name" value="Cu-oxidase_3"/>
    <property type="match status" value="1"/>
</dbReference>
<dbReference type="GO" id="GO:0052716">
    <property type="term" value="F:hydroquinone:oxygen oxidoreductase activity"/>
    <property type="evidence" value="ECO:0007669"/>
    <property type="project" value="UniProtKB-EC"/>
</dbReference>
<dbReference type="Pfam" id="PF07731">
    <property type="entry name" value="Cu-oxidase_2"/>
    <property type="match status" value="1"/>
</dbReference>
<keyword evidence="8" id="KW-0479">Metal-binding</keyword>
<evidence type="ECO:0000259" key="15">
    <source>
        <dbReference type="Pfam" id="PF00394"/>
    </source>
</evidence>
<dbReference type="InterPro" id="IPR002355">
    <property type="entry name" value="Cu_oxidase_Cu_BS"/>
</dbReference>
<feature type="chain" id="PRO_5029501805" description="laccase" evidence="14">
    <location>
        <begin position="26"/>
        <end position="422"/>
    </location>
</feature>
<dbReference type="EMBL" id="JAAARO010000002">
    <property type="protein sequence ID" value="KAF5751433.1"/>
    <property type="molecule type" value="Genomic_DNA"/>
</dbReference>
<feature type="signal peptide" evidence="14">
    <location>
        <begin position="1"/>
        <end position="25"/>
    </location>
</feature>
<keyword evidence="11" id="KW-0186">Copper</keyword>
<dbReference type="InParanoid" id="A0A7J7DYP8"/>
<protein>
    <recommendedName>
        <fullName evidence="5">laccase</fullName>
        <ecNumber evidence="5">1.10.3.2</ecNumber>
    </recommendedName>
</protein>
<evidence type="ECO:0000256" key="1">
    <source>
        <dbReference type="ARBA" id="ARBA00000349"/>
    </source>
</evidence>
<dbReference type="InterPro" id="IPR011707">
    <property type="entry name" value="Cu-oxidase-like_N"/>
</dbReference>
<evidence type="ECO:0000256" key="8">
    <source>
        <dbReference type="ARBA" id="ARBA00022723"/>
    </source>
</evidence>
<keyword evidence="7" id="KW-0964">Secreted</keyword>
<comment type="cofactor">
    <cofactor evidence="2">
        <name>Cu cation</name>
        <dbReference type="ChEBI" id="CHEBI:23378"/>
    </cofactor>
</comment>
<dbReference type="Pfam" id="PF00394">
    <property type="entry name" value="Cu-oxidase"/>
    <property type="match status" value="1"/>
</dbReference>
<keyword evidence="6" id="KW-0052">Apoplast</keyword>
<dbReference type="SUPFAM" id="SSF49503">
    <property type="entry name" value="Cupredoxins"/>
    <property type="match status" value="2"/>
</dbReference>
<dbReference type="InterPro" id="IPR045087">
    <property type="entry name" value="Cu-oxidase_fam"/>
</dbReference>
<gene>
    <name evidence="18" type="ORF">HS088_TW02G00447</name>
</gene>
<evidence type="ECO:0000256" key="5">
    <source>
        <dbReference type="ARBA" id="ARBA00012297"/>
    </source>
</evidence>
<dbReference type="EC" id="1.10.3.2" evidence="5"/>
<keyword evidence="9" id="KW-0677">Repeat</keyword>
<dbReference type="PANTHER" id="PTHR11709">
    <property type="entry name" value="MULTI-COPPER OXIDASE"/>
    <property type="match status" value="1"/>
</dbReference>
<evidence type="ECO:0000256" key="11">
    <source>
        <dbReference type="ARBA" id="ARBA00023008"/>
    </source>
</evidence>
<dbReference type="InterPro" id="IPR033138">
    <property type="entry name" value="Cu_oxidase_CS"/>
</dbReference>
<dbReference type="AlphaFoldDB" id="A0A7J7DYP8"/>
<dbReference type="Gene3D" id="2.60.40.420">
    <property type="entry name" value="Cupredoxins - blue copper proteins"/>
    <property type="match status" value="3"/>
</dbReference>
<dbReference type="GO" id="GO:0005507">
    <property type="term" value="F:copper ion binding"/>
    <property type="evidence" value="ECO:0007669"/>
    <property type="project" value="InterPro"/>
</dbReference>
<dbReference type="InterPro" id="IPR001117">
    <property type="entry name" value="Cu-oxidase_2nd"/>
</dbReference>
<comment type="subcellular location">
    <subcellularLocation>
        <location evidence="3">Secreted</location>
        <location evidence="3">Extracellular space</location>
        <location evidence="3">Apoplast</location>
    </subcellularLocation>
</comment>
<evidence type="ECO:0000256" key="13">
    <source>
        <dbReference type="ARBA" id="ARBA00023185"/>
    </source>
</evidence>
<evidence type="ECO:0000256" key="6">
    <source>
        <dbReference type="ARBA" id="ARBA00022523"/>
    </source>
</evidence>
<evidence type="ECO:0000259" key="17">
    <source>
        <dbReference type="Pfam" id="PF07732"/>
    </source>
</evidence>
<evidence type="ECO:0000256" key="10">
    <source>
        <dbReference type="ARBA" id="ARBA00023002"/>
    </source>
</evidence>
<reference evidence="18 19" key="1">
    <citation type="journal article" date="2020" name="Nat. Commun.">
        <title>Genome of Tripterygium wilfordii and identification of cytochrome P450 involved in triptolide biosynthesis.</title>
        <authorList>
            <person name="Tu L."/>
            <person name="Su P."/>
            <person name="Zhang Z."/>
            <person name="Gao L."/>
            <person name="Wang J."/>
            <person name="Hu T."/>
            <person name="Zhou J."/>
            <person name="Zhang Y."/>
            <person name="Zhao Y."/>
            <person name="Liu Y."/>
            <person name="Song Y."/>
            <person name="Tong Y."/>
            <person name="Lu Y."/>
            <person name="Yang J."/>
            <person name="Xu C."/>
            <person name="Jia M."/>
            <person name="Peters R.J."/>
            <person name="Huang L."/>
            <person name="Gao W."/>
        </authorList>
    </citation>
    <scope>NUCLEOTIDE SEQUENCE [LARGE SCALE GENOMIC DNA]</scope>
    <source>
        <strain evidence="19">cv. XIE 37</strain>
        <tissue evidence="18">Leaf</tissue>
    </source>
</reference>
<dbReference type="PROSITE" id="PS00080">
    <property type="entry name" value="MULTICOPPER_OXIDASE2"/>
    <property type="match status" value="1"/>
</dbReference>
<organism evidence="18 19">
    <name type="scientific">Tripterygium wilfordii</name>
    <name type="common">Thunder God vine</name>
    <dbReference type="NCBI Taxonomy" id="458696"/>
    <lineage>
        <taxon>Eukaryota</taxon>
        <taxon>Viridiplantae</taxon>
        <taxon>Streptophyta</taxon>
        <taxon>Embryophyta</taxon>
        <taxon>Tracheophyta</taxon>
        <taxon>Spermatophyta</taxon>
        <taxon>Magnoliopsida</taxon>
        <taxon>eudicotyledons</taxon>
        <taxon>Gunneridae</taxon>
        <taxon>Pentapetalae</taxon>
        <taxon>rosids</taxon>
        <taxon>fabids</taxon>
        <taxon>Celastrales</taxon>
        <taxon>Celastraceae</taxon>
        <taxon>Tripterygium</taxon>
    </lineage>
</organism>
<dbReference type="PROSITE" id="PS00079">
    <property type="entry name" value="MULTICOPPER_OXIDASE1"/>
    <property type="match status" value="1"/>
</dbReference>
<dbReference type="Proteomes" id="UP000593562">
    <property type="component" value="Unassembled WGS sequence"/>
</dbReference>
<evidence type="ECO:0000256" key="12">
    <source>
        <dbReference type="ARBA" id="ARBA00023180"/>
    </source>
</evidence>
<name>A0A7J7DYP8_TRIWF</name>